<evidence type="ECO:0000313" key="11">
    <source>
        <dbReference type="EMBL" id="WNO04008.1"/>
    </source>
</evidence>
<keyword evidence="7" id="KW-0067">ATP-binding</keyword>
<dbReference type="PANTHER" id="PTHR42914:SF1">
    <property type="entry name" value="7-CYANO-7-DEAZAGUANINE SYNTHASE"/>
    <property type="match status" value="1"/>
</dbReference>
<comment type="catalytic activity">
    <reaction evidence="10">
        <text>7-carboxy-7-carbaguanine + NH4(+) + 2 ATP = 7-cyano-7-carbaguanine + 2 AMP + 2 diphosphate + 2 H(+)</text>
        <dbReference type="Rhea" id="RHEA:27982"/>
        <dbReference type="ChEBI" id="CHEBI:15378"/>
        <dbReference type="ChEBI" id="CHEBI:28938"/>
        <dbReference type="ChEBI" id="CHEBI:30616"/>
        <dbReference type="ChEBI" id="CHEBI:33019"/>
        <dbReference type="ChEBI" id="CHEBI:45075"/>
        <dbReference type="ChEBI" id="CHEBI:61036"/>
        <dbReference type="ChEBI" id="CHEBI:456215"/>
        <dbReference type="EC" id="6.3.4.20"/>
    </reaction>
</comment>
<keyword evidence="12" id="KW-1185">Reference proteome</keyword>
<reference evidence="11 12" key="1">
    <citation type="submission" date="2023-08" db="EMBL/GenBank/DDBJ databases">
        <title>Rhodoferax potami sp. nov. and Rhodoferax mekongensis sp. nov., isolated from the Mekong River in Thailand.</title>
        <authorList>
            <person name="Kitikhun S."/>
            <person name="Charoenyingcharoen P."/>
            <person name="Siriarchawattana P."/>
            <person name="Likhitrattanapisal S."/>
            <person name="Nilsakha T."/>
            <person name="Chanpet A."/>
            <person name="Rattanawaree P."/>
            <person name="Ingsriswang S."/>
        </authorList>
    </citation>
    <scope>NUCLEOTIDE SEQUENCE [LARGE SCALE GENOMIC DNA]</scope>
    <source>
        <strain evidence="11 12">TBRC 17307</strain>
    </source>
</reference>
<dbReference type="InterPro" id="IPR014729">
    <property type="entry name" value="Rossmann-like_a/b/a_fold"/>
</dbReference>
<dbReference type="EC" id="6.3.4.20" evidence="9"/>
<keyword evidence="6" id="KW-0862">Zinc</keyword>
<gene>
    <name evidence="11" type="ORF">RAN89_13965</name>
</gene>
<evidence type="ECO:0000256" key="9">
    <source>
        <dbReference type="ARBA" id="ARBA00039149"/>
    </source>
</evidence>
<dbReference type="InterPro" id="IPR018317">
    <property type="entry name" value="QueC"/>
</dbReference>
<dbReference type="SUPFAM" id="SSF52402">
    <property type="entry name" value="Adenine nucleotide alpha hydrolases-like"/>
    <property type="match status" value="1"/>
</dbReference>
<evidence type="ECO:0000256" key="3">
    <source>
        <dbReference type="ARBA" id="ARBA00022723"/>
    </source>
</evidence>
<comment type="similarity">
    <text evidence="8">Belongs to the QueC family.</text>
</comment>
<organism evidence="11 12">
    <name type="scientific">Rhodoferax mekongensis</name>
    <dbReference type="NCBI Taxonomy" id="3068341"/>
    <lineage>
        <taxon>Bacteria</taxon>
        <taxon>Pseudomonadati</taxon>
        <taxon>Pseudomonadota</taxon>
        <taxon>Betaproteobacteria</taxon>
        <taxon>Burkholderiales</taxon>
        <taxon>Comamonadaceae</taxon>
        <taxon>Rhodoferax</taxon>
    </lineage>
</organism>
<proteinExistence type="inferred from homology"/>
<dbReference type="Gene3D" id="3.40.50.620">
    <property type="entry name" value="HUPs"/>
    <property type="match status" value="1"/>
</dbReference>
<dbReference type="Pfam" id="PF06508">
    <property type="entry name" value="QueC"/>
    <property type="match status" value="1"/>
</dbReference>
<dbReference type="GO" id="GO:0016874">
    <property type="term" value="F:ligase activity"/>
    <property type="evidence" value="ECO:0007669"/>
    <property type="project" value="UniProtKB-KW"/>
</dbReference>
<name>A0ABZ0AXZ9_9BURK</name>
<dbReference type="EMBL" id="CP132507">
    <property type="protein sequence ID" value="WNO04008.1"/>
    <property type="molecule type" value="Genomic_DNA"/>
</dbReference>
<evidence type="ECO:0000256" key="5">
    <source>
        <dbReference type="ARBA" id="ARBA00022785"/>
    </source>
</evidence>
<evidence type="ECO:0000256" key="6">
    <source>
        <dbReference type="ARBA" id="ARBA00022833"/>
    </source>
</evidence>
<protein>
    <recommendedName>
        <fullName evidence="9">7-cyano-7-deazaguanine synthase</fullName>
        <ecNumber evidence="9">6.3.4.20</ecNumber>
    </recommendedName>
</protein>
<accession>A0ABZ0AXZ9</accession>
<keyword evidence="4" id="KW-0547">Nucleotide-binding</keyword>
<evidence type="ECO:0000256" key="4">
    <source>
        <dbReference type="ARBA" id="ARBA00022741"/>
    </source>
</evidence>
<keyword evidence="3" id="KW-0479">Metal-binding</keyword>
<evidence type="ECO:0000256" key="10">
    <source>
        <dbReference type="ARBA" id="ARBA00047890"/>
    </source>
</evidence>
<evidence type="ECO:0000256" key="7">
    <source>
        <dbReference type="ARBA" id="ARBA00022840"/>
    </source>
</evidence>
<evidence type="ECO:0000313" key="12">
    <source>
        <dbReference type="Proteomes" id="UP001302257"/>
    </source>
</evidence>
<evidence type="ECO:0000256" key="1">
    <source>
        <dbReference type="ARBA" id="ARBA00005061"/>
    </source>
</evidence>
<keyword evidence="2 11" id="KW-0436">Ligase</keyword>
<evidence type="ECO:0000256" key="8">
    <source>
        <dbReference type="ARBA" id="ARBA00037993"/>
    </source>
</evidence>
<evidence type="ECO:0000256" key="2">
    <source>
        <dbReference type="ARBA" id="ARBA00022598"/>
    </source>
</evidence>
<keyword evidence="5" id="KW-0671">Queuosine biosynthesis</keyword>
<dbReference type="Proteomes" id="UP001302257">
    <property type="component" value="Chromosome"/>
</dbReference>
<sequence>MAQMKSALLLSGGMDSVAIAFWIRPAFGITVLYGQKAAEAELYASKAVCNSLGIEHHVIETDLSALGSGDMVGRTADPLAPASEWWPFRNQMLITLGAMKAIQVGAKELLIGCLRTDGFHADGRMSFVSDMSRLLSMQEGALTVRAPAIEFSAAELIKVSGVPIDILAWAHSCHVSSHACGMCRGCRKHYETLEELGHAPY</sequence>
<dbReference type="RefSeq" id="WP_313866879.1">
    <property type="nucleotide sequence ID" value="NZ_CP132507.1"/>
</dbReference>
<dbReference type="PANTHER" id="PTHR42914">
    <property type="entry name" value="7-CYANO-7-DEAZAGUANINE SYNTHASE"/>
    <property type="match status" value="1"/>
</dbReference>
<comment type="pathway">
    <text evidence="1">Purine metabolism; 7-cyano-7-deazaguanine biosynthesis.</text>
</comment>